<keyword evidence="4" id="KW-1185">Reference proteome</keyword>
<feature type="non-terminal residue" evidence="3">
    <location>
        <position position="1"/>
    </location>
</feature>
<dbReference type="InterPro" id="IPR040256">
    <property type="entry name" value="At4g02000-like"/>
</dbReference>
<gene>
    <name evidence="3" type="ORF">HID58_048793</name>
</gene>
<comment type="caution">
    <text evidence="3">The sequence shown here is derived from an EMBL/GenBank/DDBJ whole genome shotgun (WGS) entry which is preliminary data.</text>
</comment>
<protein>
    <recommendedName>
        <fullName evidence="2">DUF4283 domain-containing protein</fullName>
    </recommendedName>
</protein>
<reference evidence="3 4" key="1">
    <citation type="submission" date="2021-05" db="EMBL/GenBank/DDBJ databases">
        <title>Genome Assembly of Synthetic Allotetraploid Brassica napus Reveals Homoeologous Exchanges between Subgenomes.</title>
        <authorList>
            <person name="Davis J.T."/>
        </authorList>
    </citation>
    <scope>NUCLEOTIDE SEQUENCE [LARGE SCALE GENOMIC DNA]</scope>
    <source>
        <strain evidence="4">cv. Da-Ae</strain>
        <tissue evidence="3">Seedling</tissue>
    </source>
</reference>
<name>A0ABQ8B355_BRANA</name>
<sequence length="515" mass="56890">AMDTLGNGDGGDSARESPLPLTAVLNDAPPRSATGSPAETGSPWRKSPPVEPTPPSEPIDGVVSITIPEEILTDPNPLWRCYVVGYFIGDAPHVGSIHATVNRLWSSPKMGSKIDVQFLDKTTILFRIENPQMRARVLQRRYWHIADIPLVSPETALDPPDLSAMPIWIDLKGVPSLLFSHKALKCLSRATGKFVKLHPHTEKFTRLDVARVLVEVNLNKPLVEKISCLDKDSATVMIEVYYPWLPPKCSICNAWGNQGSNCKSKRITMLQKDKEVEVPKEDAVVGDVVITGDGIVRYDLKTNRNVVTELLQELEGLPPALGSNVVGDVSQEAFEKGNTSHSAGLEVATQDWALVRRIDPNLVVSEVPKAVEGLDGALGRNDVVISPSRFSVLALEEIEEDGANEEEDLEEGEVVADFPIEETKMKDPARTGRFRPGPSLKLSKQLPARSKDLKVKTQTCSKKTSSRKFHAKLKTLKYDMRMLNKTHYGDLPARTKEAFEEMCRCQNMVLLDPNP</sequence>
<dbReference type="InterPro" id="IPR025558">
    <property type="entry name" value="DUF4283"/>
</dbReference>
<evidence type="ECO:0000313" key="4">
    <source>
        <dbReference type="Proteomes" id="UP000824890"/>
    </source>
</evidence>
<dbReference type="PANTHER" id="PTHR31286">
    <property type="entry name" value="GLYCINE-RICH CELL WALL STRUCTURAL PROTEIN 1.8-LIKE"/>
    <property type="match status" value="1"/>
</dbReference>
<accession>A0ABQ8B355</accession>
<evidence type="ECO:0000313" key="3">
    <source>
        <dbReference type="EMBL" id="KAH0899225.1"/>
    </source>
</evidence>
<dbReference type="Pfam" id="PF14111">
    <property type="entry name" value="DUF4283"/>
    <property type="match status" value="1"/>
</dbReference>
<feature type="region of interest" description="Disordered" evidence="1">
    <location>
        <begin position="1"/>
        <end position="61"/>
    </location>
</feature>
<feature type="domain" description="DUF4283" evidence="2">
    <location>
        <begin position="78"/>
        <end position="150"/>
    </location>
</feature>
<dbReference type="EMBL" id="JAGKQM010000012">
    <property type="protein sequence ID" value="KAH0899225.1"/>
    <property type="molecule type" value="Genomic_DNA"/>
</dbReference>
<dbReference type="PANTHER" id="PTHR31286:SF148">
    <property type="entry name" value="DUF4283 DOMAIN-CONTAINING PROTEIN"/>
    <property type="match status" value="1"/>
</dbReference>
<evidence type="ECO:0000256" key="1">
    <source>
        <dbReference type="SAM" id="MobiDB-lite"/>
    </source>
</evidence>
<evidence type="ECO:0000259" key="2">
    <source>
        <dbReference type="Pfam" id="PF14111"/>
    </source>
</evidence>
<dbReference type="Proteomes" id="UP000824890">
    <property type="component" value="Unassembled WGS sequence"/>
</dbReference>
<organism evidence="3 4">
    <name type="scientific">Brassica napus</name>
    <name type="common">Rape</name>
    <dbReference type="NCBI Taxonomy" id="3708"/>
    <lineage>
        <taxon>Eukaryota</taxon>
        <taxon>Viridiplantae</taxon>
        <taxon>Streptophyta</taxon>
        <taxon>Embryophyta</taxon>
        <taxon>Tracheophyta</taxon>
        <taxon>Spermatophyta</taxon>
        <taxon>Magnoliopsida</taxon>
        <taxon>eudicotyledons</taxon>
        <taxon>Gunneridae</taxon>
        <taxon>Pentapetalae</taxon>
        <taxon>rosids</taxon>
        <taxon>malvids</taxon>
        <taxon>Brassicales</taxon>
        <taxon>Brassicaceae</taxon>
        <taxon>Brassiceae</taxon>
        <taxon>Brassica</taxon>
    </lineage>
</organism>
<feature type="non-terminal residue" evidence="3">
    <location>
        <position position="515"/>
    </location>
</feature>
<proteinExistence type="predicted"/>